<sequence>MTCLGQRFALEKEMSQFQQNEPQRDDMTILGVRLPIVSAAAMQLPSGAFSVTGNLIL</sequence>
<evidence type="ECO:0000313" key="2">
    <source>
        <dbReference type="Proteomes" id="UP000677668"/>
    </source>
</evidence>
<keyword evidence="2" id="KW-1185">Reference proteome</keyword>
<gene>
    <name evidence="1" type="ORF">J8C05_13375</name>
</gene>
<name>A0ABX8B6W4_9BACT</name>
<protein>
    <submittedName>
        <fullName evidence="1">Uncharacterized protein</fullName>
    </submittedName>
</protein>
<proteinExistence type="predicted"/>
<organism evidence="1 2">
    <name type="scientific">Chloracidobacterium sp. N</name>
    <dbReference type="NCBI Taxonomy" id="2821540"/>
    <lineage>
        <taxon>Bacteria</taxon>
        <taxon>Pseudomonadati</taxon>
        <taxon>Acidobacteriota</taxon>
        <taxon>Terriglobia</taxon>
        <taxon>Terriglobales</taxon>
        <taxon>Acidobacteriaceae</taxon>
        <taxon>Chloracidobacterium</taxon>
        <taxon>Chloracidobacterium aggregatum</taxon>
    </lineage>
</organism>
<dbReference type="RefSeq" id="WP_211423995.1">
    <property type="nucleotide sequence ID" value="NZ_CP072643.1"/>
</dbReference>
<dbReference type="EMBL" id="CP072643">
    <property type="protein sequence ID" value="QUV95797.1"/>
    <property type="molecule type" value="Genomic_DNA"/>
</dbReference>
<dbReference type="Proteomes" id="UP000677668">
    <property type="component" value="Chromosome 2"/>
</dbReference>
<accession>A0ABX8B6W4</accession>
<reference evidence="1 2" key="1">
    <citation type="submission" date="2021-03" db="EMBL/GenBank/DDBJ databases">
        <title>Genomic and phenotypic characterization of Chloracidobacterium isolates provides evidence for multiple species.</title>
        <authorList>
            <person name="Saini M.K."/>
            <person name="Costas A.M.G."/>
            <person name="Tank M."/>
            <person name="Bryant D.A."/>
        </authorList>
    </citation>
    <scope>NUCLEOTIDE SEQUENCE [LARGE SCALE GENOMIC DNA]</scope>
    <source>
        <strain evidence="1 2">N</strain>
    </source>
</reference>
<evidence type="ECO:0000313" key="1">
    <source>
        <dbReference type="EMBL" id="QUV95797.1"/>
    </source>
</evidence>